<feature type="binding site" evidence="7 8">
    <location>
        <position position="16"/>
    </location>
    <ligand>
        <name>S-adenosyl-L-methionine</name>
        <dbReference type="ChEBI" id="CHEBI:59789"/>
    </ligand>
</feature>
<dbReference type="InterPro" id="IPR020598">
    <property type="entry name" value="rRNA_Ade_methylase_Trfase_N"/>
</dbReference>
<dbReference type="SUPFAM" id="SSF53335">
    <property type="entry name" value="S-adenosyl-L-methionine-dependent methyltransferases"/>
    <property type="match status" value="1"/>
</dbReference>
<keyword evidence="6 7" id="KW-0694">RNA-binding</keyword>
<sequence>MTVDHRPRKRFGQNFLRDHRIIEAILTAADLHPADAVLEIGPGQGALTERLLERVDRLQLMEIDRDLAAYWQQRATDQLQVHVGDALRLDWPALLTRPPYKLVANLPYNISSQVLFKMLAHRQLFSCFVLMFQKEVADRLRAAPATAAYGALSVLFQQAFAIRSVVQVPPSAFIPAPKVWSEVLHFTPWAQPQVVVADEVFFHRVVKAAFAQRRKTLRNCLQAAGFAPAAIDRVANETGIDAQRRGETLNLSEFAVLGQALAPYAPAN</sequence>
<dbReference type="InterPro" id="IPR020596">
    <property type="entry name" value="rRNA_Ade_Mease_Trfase_CS"/>
</dbReference>
<feature type="binding site" evidence="7 8">
    <location>
        <position position="41"/>
    </location>
    <ligand>
        <name>S-adenosyl-L-methionine</name>
        <dbReference type="ChEBI" id="CHEBI:59789"/>
    </ligand>
</feature>
<dbReference type="PROSITE" id="PS01131">
    <property type="entry name" value="RRNA_A_DIMETH"/>
    <property type="match status" value="1"/>
</dbReference>
<gene>
    <name evidence="7" type="primary">rsmA</name>
    <name evidence="7" type="synonym">ksgA</name>
    <name evidence="10" type="ORF">SAMN05661003_10574</name>
</gene>
<reference evidence="11" key="1">
    <citation type="submission" date="2016-10" db="EMBL/GenBank/DDBJ databases">
        <authorList>
            <person name="Varghese N."/>
            <person name="Submissions S."/>
        </authorList>
    </citation>
    <scope>NUCLEOTIDE SEQUENCE [LARGE SCALE GENOMIC DNA]</scope>
    <source>
        <strain evidence="11">DSM 8987</strain>
    </source>
</reference>
<evidence type="ECO:0000256" key="6">
    <source>
        <dbReference type="ARBA" id="ARBA00022884"/>
    </source>
</evidence>
<dbReference type="InterPro" id="IPR011530">
    <property type="entry name" value="rRNA_adenine_dimethylase"/>
</dbReference>
<keyword evidence="4 7" id="KW-0808">Transferase</keyword>
<keyword evidence="1 7" id="KW-0963">Cytoplasm</keyword>
<evidence type="ECO:0000256" key="8">
    <source>
        <dbReference type="PROSITE-ProRule" id="PRU01026"/>
    </source>
</evidence>
<evidence type="ECO:0000313" key="11">
    <source>
        <dbReference type="Proteomes" id="UP000243205"/>
    </source>
</evidence>
<evidence type="ECO:0000256" key="3">
    <source>
        <dbReference type="ARBA" id="ARBA00022603"/>
    </source>
</evidence>
<feature type="binding site" evidence="7 8">
    <location>
        <position position="105"/>
    </location>
    <ligand>
        <name>S-adenosyl-L-methionine</name>
        <dbReference type="ChEBI" id="CHEBI:59789"/>
    </ligand>
</feature>
<keyword evidence="3 7" id="KW-0489">Methyltransferase</keyword>
<dbReference type="GO" id="GO:0052908">
    <property type="term" value="F:16S rRNA (adenine(1518)-N(6)/adenine(1519)-N(6))-dimethyltransferase activity"/>
    <property type="evidence" value="ECO:0007669"/>
    <property type="project" value="UniProtKB-EC"/>
</dbReference>
<dbReference type="PROSITE" id="PS51689">
    <property type="entry name" value="SAM_RNA_A_N6_MT"/>
    <property type="match status" value="1"/>
</dbReference>
<organism evidence="10 11">
    <name type="scientific">Desulfuromonas thiophila</name>
    <dbReference type="NCBI Taxonomy" id="57664"/>
    <lineage>
        <taxon>Bacteria</taxon>
        <taxon>Pseudomonadati</taxon>
        <taxon>Thermodesulfobacteriota</taxon>
        <taxon>Desulfuromonadia</taxon>
        <taxon>Desulfuromonadales</taxon>
        <taxon>Desulfuromonadaceae</taxon>
        <taxon>Desulfuromonas</taxon>
    </lineage>
</organism>
<evidence type="ECO:0000256" key="7">
    <source>
        <dbReference type="HAMAP-Rule" id="MF_00607"/>
    </source>
</evidence>
<dbReference type="PANTHER" id="PTHR11727:SF7">
    <property type="entry name" value="DIMETHYLADENOSINE TRANSFERASE-RELATED"/>
    <property type="match status" value="1"/>
</dbReference>
<proteinExistence type="inferred from homology"/>
<dbReference type="OrthoDB" id="9814755at2"/>
<feature type="binding site" evidence="7 8">
    <location>
        <position position="62"/>
    </location>
    <ligand>
        <name>S-adenosyl-L-methionine</name>
        <dbReference type="ChEBI" id="CHEBI:59789"/>
    </ligand>
</feature>
<dbReference type="AlphaFoldDB" id="A0A1G7B7U3"/>
<dbReference type="NCBIfam" id="TIGR00755">
    <property type="entry name" value="ksgA"/>
    <property type="match status" value="1"/>
</dbReference>
<dbReference type="InterPro" id="IPR029063">
    <property type="entry name" value="SAM-dependent_MTases_sf"/>
</dbReference>
<dbReference type="Gene3D" id="3.40.50.150">
    <property type="entry name" value="Vaccinia Virus protein VP39"/>
    <property type="match status" value="1"/>
</dbReference>
<keyword evidence="2 7" id="KW-0698">rRNA processing</keyword>
<feature type="domain" description="Ribosomal RNA adenine methylase transferase N-terminal" evidence="9">
    <location>
        <begin position="21"/>
        <end position="190"/>
    </location>
</feature>
<evidence type="ECO:0000256" key="1">
    <source>
        <dbReference type="ARBA" id="ARBA00022490"/>
    </source>
</evidence>
<dbReference type="GO" id="GO:0005829">
    <property type="term" value="C:cytosol"/>
    <property type="evidence" value="ECO:0007669"/>
    <property type="project" value="TreeGrafter"/>
</dbReference>
<dbReference type="HAMAP" id="MF_00607">
    <property type="entry name" value="16SrRNA_methyltr_A"/>
    <property type="match status" value="1"/>
</dbReference>
<dbReference type="InterPro" id="IPR001737">
    <property type="entry name" value="KsgA/Erm"/>
</dbReference>
<dbReference type="EMBL" id="FNAQ01000005">
    <property type="protein sequence ID" value="SDE22325.1"/>
    <property type="molecule type" value="Genomic_DNA"/>
</dbReference>
<evidence type="ECO:0000256" key="2">
    <source>
        <dbReference type="ARBA" id="ARBA00022552"/>
    </source>
</evidence>
<dbReference type="Gene3D" id="1.10.8.100">
    <property type="entry name" value="Ribosomal RNA adenine dimethylase-like, domain 2"/>
    <property type="match status" value="1"/>
</dbReference>
<name>A0A1G7B7U3_9BACT</name>
<dbReference type="EC" id="2.1.1.182" evidence="7"/>
<dbReference type="SMART" id="SM00650">
    <property type="entry name" value="rADc"/>
    <property type="match status" value="1"/>
</dbReference>
<dbReference type="RefSeq" id="WP_092077650.1">
    <property type="nucleotide sequence ID" value="NZ_FNAQ01000005.1"/>
</dbReference>
<dbReference type="Pfam" id="PF00398">
    <property type="entry name" value="RrnaAD"/>
    <property type="match status" value="1"/>
</dbReference>
<comment type="function">
    <text evidence="7">Specifically dimethylates two adjacent adenosines (A1518 and A1519) in the loop of a conserved hairpin near the 3'-end of 16S rRNA in the 30S particle. May play a critical role in biogenesis of 30S subunits.</text>
</comment>
<keyword evidence="11" id="KW-1185">Reference proteome</keyword>
<comment type="subcellular location">
    <subcellularLocation>
        <location evidence="7">Cytoplasm</location>
    </subcellularLocation>
</comment>
<evidence type="ECO:0000259" key="9">
    <source>
        <dbReference type="SMART" id="SM00650"/>
    </source>
</evidence>
<keyword evidence="5 7" id="KW-0949">S-adenosyl-L-methionine</keyword>
<protein>
    <recommendedName>
        <fullName evidence="7">Ribosomal RNA small subunit methyltransferase A</fullName>
        <ecNumber evidence="7">2.1.1.182</ecNumber>
    </recommendedName>
    <alternativeName>
        <fullName evidence="7">16S rRNA (adenine(1518)-N(6)/adenine(1519)-N(6))-dimethyltransferase</fullName>
    </alternativeName>
    <alternativeName>
        <fullName evidence="7">16S rRNA dimethyladenosine transferase</fullName>
    </alternativeName>
    <alternativeName>
        <fullName evidence="7">16S rRNA dimethylase</fullName>
    </alternativeName>
    <alternativeName>
        <fullName evidence="7">S-adenosylmethionine-6-N', N'-adenosyl(rRNA) dimethyltransferase</fullName>
    </alternativeName>
</protein>
<accession>A0A1G7B7U3</accession>
<feature type="binding site" evidence="7 8">
    <location>
        <position position="14"/>
    </location>
    <ligand>
        <name>S-adenosyl-L-methionine</name>
        <dbReference type="ChEBI" id="CHEBI:59789"/>
    </ligand>
</feature>
<evidence type="ECO:0000256" key="5">
    <source>
        <dbReference type="ARBA" id="ARBA00022691"/>
    </source>
</evidence>
<dbReference type="GO" id="GO:0003723">
    <property type="term" value="F:RNA binding"/>
    <property type="evidence" value="ECO:0007669"/>
    <property type="project" value="UniProtKB-UniRule"/>
</dbReference>
<comment type="similarity">
    <text evidence="7">Belongs to the class I-like SAM-binding methyltransferase superfamily. rRNA adenine N(6)-methyltransferase family. RsmA subfamily.</text>
</comment>
<evidence type="ECO:0000256" key="4">
    <source>
        <dbReference type="ARBA" id="ARBA00022679"/>
    </source>
</evidence>
<dbReference type="Proteomes" id="UP000243205">
    <property type="component" value="Unassembled WGS sequence"/>
</dbReference>
<dbReference type="STRING" id="57664.SAMN05661003_10574"/>
<comment type="catalytic activity">
    <reaction evidence="7">
        <text>adenosine(1518)/adenosine(1519) in 16S rRNA + 4 S-adenosyl-L-methionine = N(6)-dimethyladenosine(1518)/N(6)-dimethyladenosine(1519) in 16S rRNA + 4 S-adenosyl-L-homocysteine + 4 H(+)</text>
        <dbReference type="Rhea" id="RHEA:19609"/>
        <dbReference type="Rhea" id="RHEA-COMP:10232"/>
        <dbReference type="Rhea" id="RHEA-COMP:10233"/>
        <dbReference type="ChEBI" id="CHEBI:15378"/>
        <dbReference type="ChEBI" id="CHEBI:57856"/>
        <dbReference type="ChEBI" id="CHEBI:59789"/>
        <dbReference type="ChEBI" id="CHEBI:74411"/>
        <dbReference type="ChEBI" id="CHEBI:74493"/>
        <dbReference type="EC" id="2.1.1.182"/>
    </reaction>
</comment>
<dbReference type="InterPro" id="IPR023165">
    <property type="entry name" value="rRNA_Ade_diMease-like_C"/>
</dbReference>
<evidence type="ECO:0000313" key="10">
    <source>
        <dbReference type="EMBL" id="SDE22325.1"/>
    </source>
</evidence>
<dbReference type="PANTHER" id="PTHR11727">
    <property type="entry name" value="DIMETHYLADENOSINE TRANSFERASE"/>
    <property type="match status" value="1"/>
</dbReference>
<feature type="binding site" evidence="7 8">
    <location>
        <position position="85"/>
    </location>
    <ligand>
        <name>S-adenosyl-L-methionine</name>
        <dbReference type="ChEBI" id="CHEBI:59789"/>
    </ligand>
</feature>